<dbReference type="Proteomes" id="UP000243459">
    <property type="component" value="Chromosome 2"/>
</dbReference>
<evidence type="ECO:0000256" key="1">
    <source>
        <dbReference type="SAM" id="MobiDB-lite"/>
    </source>
</evidence>
<dbReference type="Gramene" id="ONK77031">
    <property type="protein sequence ID" value="ONK77031"/>
    <property type="gene ID" value="A4U43_C02F2390"/>
</dbReference>
<proteinExistence type="predicted"/>
<protein>
    <submittedName>
        <fullName evidence="2">Uncharacterized protein</fullName>
    </submittedName>
</protein>
<dbReference type="EMBL" id="CM007382">
    <property type="protein sequence ID" value="ONK77031.1"/>
    <property type="molecule type" value="Genomic_DNA"/>
</dbReference>
<organism evidence="2 3">
    <name type="scientific">Asparagus officinalis</name>
    <name type="common">Garden asparagus</name>
    <dbReference type="NCBI Taxonomy" id="4686"/>
    <lineage>
        <taxon>Eukaryota</taxon>
        <taxon>Viridiplantae</taxon>
        <taxon>Streptophyta</taxon>
        <taxon>Embryophyta</taxon>
        <taxon>Tracheophyta</taxon>
        <taxon>Spermatophyta</taxon>
        <taxon>Magnoliopsida</taxon>
        <taxon>Liliopsida</taxon>
        <taxon>Asparagales</taxon>
        <taxon>Asparagaceae</taxon>
        <taxon>Asparagoideae</taxon>
        <taxon>Asparagus</taxon>
    </lineage>
</organism>
<keyword evidence="3" id="KW-1185">Reference proteome</keyword>
<gene>
    <name evidence="2" type="ORF">A4U43_C02F2390</name>
</gene>
<name>A0A5P1FK36_ASPOF</name>
<sequence>MSLTALGSRVQTNVMLRLTETLGGDGGDGDGVWDGVMRRTAPSAERRRVVHDGDWGRLEMGRGSSGPVRVGATSIRDEQERRRRWVSGRSRAGHDRVHELEPDDAWPSGTSRPTSYEPFENSWSITTPNPSVSVIDFQVFRVLYGKDCKESFSQSKSFIVQTARSSSEFST</sequence>
<feature type="region of interest" description="Disordered" evidence="1">
    <location>
        <begin position="57"/>
        <end position="115"/>
    </location>
</feature>
<evidence type="ECO:0000313" key="2">
    <source>
        <dbReference type="EMBL" id="ONK77031.1"/>
    </source>
</evidence>
<accession>A0A5P1FK36</accession>
<evidence type="ECO:0000313" key="3">
    <source>
        <dbReference type="Proteomes" id="UP000243459"/>
    </source>
</evidence>
<dbReference type="AlphaFoldDB" id="A0A5P1FK36"/>
<reference evidence="3" key="1">
    <citation type="journal article" date="2017" name="Nat. Commun.">
        <title>The asparagus genome sheds light on the origin and evolution of a young Y chromosome.</title>
        <authorList>
            <person name="Harkess A."/>
            <person name="Zhou J."/>
            <person name="Xu C."/>
            <person name="Bowers J.E."/>
            <person name="Van der Hulst R."/>
            <person name="Ayyampalayam S."/>
            <person name="Mercati F."/>
            <person name="Riccardi P."/>
            <person name="McKain M.R."/>
            <person name="Kakrana A."/>
            <person name="Tang H."/>
            <person name="Ray J."/>
            <person name="Groenendijk J."/>
            <person name="Arikit S."/>
            <person name="Mathioni S.M."/>
            <person name="Nakano M."/>
            <person name="Shan H."/>
            <person name="Telgmann-Rauber A."/>
            <person name="Kanno A."/>
            <person name="Yue Z."/>
            <person name="Chen H."/>
            <person name="Li W."/>
            <person name="Chen Y."/>
            <person name="Xu X."/>
            <person name="Zhang Y."/>
            <person name="Luo S."/>
            <person name="Chen H."/>
            <person name="Gao J."/>
            <person name="Mao Z."/>
            <person name="Pires J.C."/>
            <person name="Luo M."/>
            <person name="Kudrna D."/>
            <person name="Wing R.A."/>
            <person name="Meyers B.C."/>
            <person name="Yi K."/>
            <person name="Kong H."/>
            <person name="Lavrijsen P."/>
            <person name="Sunseri F."/>
            <person name="Falavigna A."/>
            <person name="Ye Y."/>
            <person name="Leebens-Mack J.H."/>
            <person name="Chen G."/>
        </authorList>
    </citation>
    <scope>NUCLEOTIDE SEQUENCE [LARGE SCALE GENOMIC DNA]</scope>
    <source>
        <strain evidence="3">cv. DH0086</strain>
    </source>
</reference>